<evidence type="ECO:0000313" key="9">
    <source>
        <dbReference type="Proteomes" id="UP000280819"/>
    </source>
</evidence>
<dbReference type="PANTHER" id="PTHR38459:SF1">
    <property type="entry name" value="PROPHAGE BACTOPRENOL-LINKED GLUCOSE TRANSLOCASE HOMOLOG"/>
    <property type="match status" value="1"/>
</dbReference>
<feature type="transmembrane region" description="Helical" evidence="6">
    <location>
        <begin position="66"/>
        <end position="85"/>
    </location>
</feature>
<dbReference type="GO" id="GO:0005886">
    <property type="term" value="C:plasma membrane"/>
    <property type="evidence" value="ECO:0007669"/>
    <property type="project" value="TreeGrafter"/>
</dbReference>
<comment type="subcellular location">
    <subcellularLocation>
        <location evidence="1">Membrane</location>
        <topology evidence="1">Multi-pass membrane protein</topology>
    </subcellularLocation>
</comment>
<evidence type="ECO:0000256" key="2">
    <source>
        <dbReference type="ARBA" id="ARBA00009399"/>
    </source>
</evidence>
<dbReference type="InterPro" id="IPR007267">
    <property type="entry name" value="GtrA_DPMS_TM"/>
</dbReference>
<gene>
    <name evidence="8" type="ORF">EII34_14260</name>
</gene>
<feature type="transmembrane region" description="Helical" evidence="6">
    <location>
        <begin position="12"/>
        <end position="37"/>
    </location>
</feature>
<reference evidence="8 9" key="1">
    <citation type="submission" date="2018-11" db="EMBL/GenBank/DDBJ databases">
        <title>Genomes From Bacteria Associated with the Canine Oral Cavity: a Test Case for Automated Genome-Based Taxonomic Assignment.</title>
        <authorList>
            <person name="Coil D.A."/>
            <person name="Jospin G."/>
            <person name="Darling A.E."/>
            <person name="Wallis C."/>
            <person name="Davis I.J."/>
            <person name="Harris S."/>
            <person name="Eisen J.A."/>
            <person name="Holcombe L.J."/>
            <person name="O'Flynn C."/>
        </authorList>
    </citation>
    <scope>NUCLEOTIDE SEQUENCE [LARGE SCALE GENOMIC DNA]</scope>
    <source>
        <strain evidence="8 9">OH887_COT-365</strain>
    </source>
</reference>
<proteinExistence type="inferred from homology"/>
<evidence type="ECO:0000256" key="3">
    <source>
        <dbReference type="ARBA" id="ARBA00022692"/>
    </source>
</evidence>
<evidence type="ECO:0000256" key="6">
    <source>
        <dbReference type="SAM" id="Phobius"/>
    </source>
</evidence>
<dbReference type="EMBL" id="RQZG01000020">
    <property type="protein sequence ID" value="RRD03448.1"/>
    <property type="molecule type" value="Genomic_DNA"/>
</dbReference>
<comment type="caution">
    <text evidence="8">The sequence shown here is derived from an EMBL/GenBank/DDBJ whole genome shotgun (WGS) entry which is preliminary data.</text>
</comment>
<dbReference type="OrthoDB" id="9807815at2"/>
<dbReference type="AlphaFoldDB" id="A0A3P1T2G5"/>
<evidence type="ECO:0000256" key="4">
    <source>
        <dbReference type="ARBA" id="ARBA00022989"/>
    </source>
</evidence>
<dbReference type="Proteomes" id="UP000280819">
    <property type="component" value="Unassembled WGS sequence"/>
</dbReference>
<sequence length="190" mass="21209">MRKLLDRHGNSLVQLIRFGVVGGAGVFVNMAVLILVAKVFPLAWQSAAVPEGEGVWMAIPATPFNIRWYHVMSAVAFLVANLFNFQLNRWWTFKSHNSATWFKEYWPFLTVGLVSLAAGQLIITALMHPHSPVSLPTDLFDGSTGLRNRHYWANLISIAATIPISFLVNKFWTFRAVRTSDKGEACTSSS</sequence>
<evidence type="ECO:0000256" key="5">
    <source>
        <dbReference type="ARBA" id="ARBA00023136"/>
    </source>
</evidence>
<dbReference type="PANTHER" id="PTHR38459">
    <property type="entry name" value="PROPHAGE BACTOPRENOL-LINKED GLUCOSE TRANSLOCASE HOMOLOG"/>
    <property type="match status" value="1"/>
</dbReference>
<protein>
    <submittedName>
        <fullName evidence="8">GtrA family protein</fullName>
    </submittedName>
</protein>
<dbReference type="RefSeq" id="WP_124845844.1">
    <property type="nucleotide sequence ID" value="NZ_JAUNKP010000028.1"/>
</dbReference>
<keyword evidence="3 6" id="KW-0812">Transmembrane</keyword>
<name>A0A3P1T2G5_9ACTN</name>
<evidence type="ECO:0000259" key="7">
    <source>
        <dbReference type="Pfam" id="PF04138"/>
    </source>
</evidence>
<evidence type="ECO:0000313" key="8">
    <source>
        <dbReference type="EMBL" id="RRD03448.1"/>
    </source>
</evidence>
<accession>A0A3P1T2G5</accession>
<dbReference type="InterPro" id="IPR051401">
    <property type="entry name" value="GtrA_CellWall_Glycosyl"/>
</dbReference>
<feature type="transmembrane region" description="Helical" evidence="6">
    <location>
        <begin position="106"/>
        <end position="131"/>
    </location>
</feature>
<keyword evidence="4 6" id="KW-1133">Transmembrane helix</keyword>
<comment type="similarity">
    <text evidence="2">Belongs to the GtrA family.</text>
</comment>
<keyword evidence="5 6" id="KW-0472">Membrane</keyword>
<feature type="domain" description="GtrA/DPMS transmembrane" evidence="7">
    <location>
        <begin position="17"/>
        <end position="128"/>
    </location>
</feature>
<dbReference type="Pfam" id="PF04138">
    <property type="entry name" value="GtrA_DPMS_TM"/>
    <property type="match status" value="1"/>
</dbReference>
<evidence type="ECO:0000256" key="1">
    <source>
        <dbReference type="ARBA" id="ARBA00004141"/>
    </source>
</evidence>
<feature type="transmembrane region" description="Helical" evidence="6">
    <location>
        <begin position="151"/>
        <end position="172"/>
    </location>
</feature>
<dbReference type="GO" id="GO:0000271">
    <property type="term" value="P:polysaccharide biosynthetic process"/>
    <property type="evidence" value="ECO:0007669"/>
    <property type="project" value="InterPro"/>
</dbReference>
<organism evidence="8 9">
    <name type="scientific">Arachnia propionica</name>
    <dbReference type="NCBI Taxonomy" id="1750"/>
    <lineage>
        <taxon>Bacteria</taxon>
        <taxon>Bacillati</taxon>
        <taxon>Actinomycetota</taxon>
        <taxon>Actinomycetes</taxon>
        <taxon>Propionibacteriales</taxon>
        <taxon>Propionibacteriaceae</taxon>
        <taxon>Arachnia</taxon>
    </lineage>
</organism>